<dbReference type="RefSeq" id="WP_311340637.1">
    <property type="nucleotide sequence ID" value="NZ_JAVRHS010000005.1"/>
</dbReference>
<evidence type="ECO:0000256" key="1">
    <source>
        <dbReference type="ARBA" id="ARBA00005046"/>
    </source>
</evidence>
<comment type="function">
    <text evidence="3">Catalyzes the conversion of (8S)-3',8-cyclo-7,8-dihydroguanosine 5'-triphosphate to cyclic pyranopterin monophosphate (cPMP).</text>
</comment>
<dbReference type="InterPro" id="IPR002820">
    <property type="entry name" value="Mopterin_CF_biosynth-C_dom"/>
</dbReference>
<evidence type="ECO:0000259" key="4">
    <source>
        <dbReference type="Pfam" id="PF01967"/>
    </source>
</evidence>
<accession>A0ABU2ZHH0</accession>
<dbReference type="InterPro" id="IPR036522">
    <property type="entry name" value="MoaC_sf"/>
</dbReference>
<dbReference type="EMBL" id="JAVRHS010000005">
    <property type="protein sequence ID" value="MDT0576056.1"/>
    <property type="molecule type" value="Genomic_DNA"/>
</dbReference>
<organism evidence="5 6">
    <name type="scientific">Croceicoccus esteveae</name>
    <dbReference type="NCBI Taxonomy" id="3075597"/>
    <lineage>
        <taxon>Bacteria</taxon>
        <taxon>Pseudomonadati</taxon>
        <taxon>Pseudomonadota</taxon>
        <taxon>Alphaproteobacteria</taxon>
        <taxon>Sphingomonadales</taxon>
        <taxon>Erythrobacteraceae</taxon>
        <taxon>Croceicoccus</taxon>
    </lineage>
</organism>
<dbReference type="Proteomes" id="UP001259803">
    <property type="component" value="Unassembled WGS sequence"/>
</dbReference>
<dbReference type="Pfam" id="PF01967">
    <property type="entry name" value="MoaC"/>
    <property type="match status" value="1"/>
</dbReference>
<sequence length="153" mass="15862">MSGLTHVDAGGRASMVDVGDKLTTARHAEARSVLRRMPTTIEAVTNGTARKGAVISATGVAGVRAAERTADLIPPCHPLALTKFVVRTMIAPDLPGLEIKAEACTNGQTGVEVETLTAVLNVCLTSRDMVEAIDRKMLIGAISIIAREGGTSG</sequence>
<gene>
    <name evidence="5" type="ORF">RM533_07630</name>
</gene>
<keyword evidence="2" id="KW-0501">Molybdenum cofactor biosynthesis</keyword>
<name>A0ABU2ZHH0_9SPHN</name>
<reference evidence="5 6" key="1">
    <citation type="submission" date="2023-09" db="EMBL/GenBank/DDBJ databases">
        <authorList>
            <person name="Rey-Velasco X."/>
        </authorList>
    </citation>
    <scope>NUCLEOTIDE SEQUENCE [LARGE SCALE GENOMIC DNA]</scope>
    <source>
        <strain evidence="5 6">F390</strain>
    </source>
</reference>
<evidence type="ECO:0000256" key="2">
    <source>
        <dbReference type="ARBA" id="ARBA00023150"/>
    </source>
</evidence>
<evidence type="ECO:0000313" key="6">
    <source>
        <dbReference type="Proteomes" id="UP001259803"/>
    </source>
</evidence>
<evidence type="ECO:0000256" key="3">
    <source>
        <dbReference type="ARBA" id="ARBA00055087"/>
    </source>
</evidence>
<keyword evidence="6" id="KW-1185">Reference proteome</keyword>
<comment type="pathway">
    <text evidence="1">Cofactor biosynthesis; molybdopterin biosynthesis.</text>
</comment>
<protein>
    <submittedName>
        <fullName evidence="5">Cyclic pyranopterin monophosphate synthase MoaC</fullName>
    </submittedName>
</protein>
<evidence type="ECO:0000313" key="5">
    <source>
        <dbReference type="EMBL" id="MDT0576056.1"/>
    </source>
</evidence>
<feature type="domain" description="Molybdopterin cofactor biosynthesis C (MoaC)" evidence="4">
    <location>
        <begin position="15"/>
        <end position="150"/>
    </location>
</feature>
<dbReference type="Gene3D" id="3.30.70.640">
    <property type="entry name" value="Molybdopterin cofactor biosynthesis C (MoaC) domain"/>
    <property type="match status" value="1"/>
</dbReference>
<proteinExistence type="predicted"/>
<dbReference type="SUPFAM" id="SSF55040">
    <property type="entry name" value="Molybdenum cofactor biosynthesis protein C, MoaC"/>
    <property type="match status" value="1"/>
</dbReference>
<comment type="caution">
    <text evidence="5">The sequence shown here is derived from an EMBL/GenBank/DDBJ whole genome shotgun (WGS) entry which is preliminary data.</text>
</comment>